<evidence type="ECO:0000256" key="4">
    <source>
        <dbReference type="ARBA" id="ARBA00049194"/>
    </source>
</evidence>
<proteinExistence type="inferred from homology"/>
<dbReference type="GO" id="GO:0004029">
    <property type="term" value="F:aldehyde dehydrogenase (NAD+) activity"/>
    <property type="evidence" value="ECO:0007669"/>
    <property type="project" value="UniProtKB-EC"/>
</dbReference>
<dbReference type="InterPro" id="IPR016162">
    <property type="entry name" value="Ald_DH_N"/>
</dbReference>
<dbReference type="RefSeq" id="WP_183938671.1">
    <property type="nucleotide sequence ID" value="NZ_JACHBI010000008.1"/>
</dbReference>
<protein>
    <recommendedName>
        <fullName evidence="3">aldehyde dehydrogenase (NAD(+))</fullName>
        <ecNumber evidence="3">1.2.1.3</ecNumber>
    </recommendedName>
</protein>
<dbReference type="PANTHER" id="PTHR42804:SF1">
    <property type="entry name" value="ALDEHYDE DEHYDROGENASE-RELATED"/>
    <property type="match status" value="1"/>
</dbReference>
<dbReference type="Pfam" id="PF00171">
    <property type="entry name" value="Aldedh"/>
    <property type="match status" value="1"/>
</dbReference>
<evidence type="ECO:0000313" key="6">
    <source>
        <dbReference type="EMBL" id="MBB5575368.1"/>
    </source>
</evidence>
<reference evidence="6 7" key="1">
    <citation type="submission" date="2020-08" db="EMBL/GenBank/DDBJ databases">
        <title>Genomic Encyclopedia of Type Strains, Phase IV (KMG-V): Genome sequencing to study the core and pangenomes of soil and plant-associated prokaryotes.</title>
        <authorList>
            <person name="Whitman W."/>
        </authorList>
    </citation>
    <scope>NUCLEOTIDE SEQUENCE [LARGE SCALE GENOMIC DNA]</scope>
    <source>
        <strain evidence="6 7">SEMIA 4064</strain>
    </source>
</reference>
<evidence type="ECO:0000313" key="7">
    <source>
        <dbReference type="Proteomes" id="UP000549882"/>
    </source>
</evidence>
<dbReference type="AlphaFoldDB" id="A0A7W8XTL1"/>
<comment type="catalytic activity">
    <reaction evidence="4">
        <text>an aldehyde + NAD(+) + H2O = a carboxylate + NADH + 2 H(+)</text>
        <dbReference type="Rhea" id="RHEA:16185"/>
        <dbReference type="ChEBI" id="CHEBI:15377"/>
        <dbReference type="ChEBI" id="CHEBI:15378"/>
        <dbReference type="ChEBI" id="CHEBI:17478"/>
        <dbReference type="ChEBI" id="CHEBI:29067"/>
        <dbReference type="ChEBI" id="CHEBI:57540"/>
        <dbReference type="ChEBI" id="CHEBI:57945"/>
        <dbReference type="EC" id="1.2.1.3"/>
    </reaction>
</comment>
<comment type="caution">
    <text evidence="6">The sequence shown here is derived from an EMBL/GenBank/DDBJ whole genome shotgun (WGS) entry which is preliminary data.</text>
</comment>
<dbReference type="Gene3D" id="3.40.605.10">
    <property type="entry name" value="Aldehyde Dehydrogenase, Chain A, domain 1"/>
    <property type="match status" value="1"/>
</dbReference>
<dbReference type="InterPro" id="IPR015590">
    <property type="entry name" value="Aldehyde_DH_dom"/>
</dbReference>
<comment type="similarity">
    <text evidence="1">Belongs to the aldehyde dehydrogenase family.</text>
</comment>
<keyword evidence="7" id="KW-1185">Reference proteome</keyword>
<gene>
    <name evidence="6" type="ORF">GGD50_004003</name>
</gene>
<accession>A0A7W8XTL1</accession>
<evidence type="ECO:0000256" key="1">
    <source>
        <dbReference type="ARBA" id="ARBA00009986"/>
    </source>
</evidence>
<dbReference type="InterPro" id="IPR016161">
    <property type="entry name" value="Ald_DH/histidinol_DH"/>
</dbReference>
<evidence type="ECO:0000256" key="2">
    <source>
        <dbReference type="ARBA" id="ARBA00023002"/>
    </source>
</evidence>
<organism evidence="6 7">
    <name type="scientific">Rhizobium paranaense</name>
    <dbReference type="NCBI Taxonomy" id="1650438"/>
    <lineage>
        <taxon>Bacteria</taxon>
        <taxon>Pseudomonadati</taxon>
        <taxon>Pseudomonadota</taxon>
        <taxon>Alphaproteobacteria</taxon>
        <taxon>Hyphomicrobiales</taxon>
        <taxon>Rhizobiaceae</taxon>
        <taxon>Rhizobium/Agrobacterium group</taxon>
        <taxon>Rhizobium</taxon>
    </lineage>
</organism>
<dbReference type="PROSITE" id="PS00070">
    <property type="entry name" value="ALDEHYDE_DEHYDR_CYS"/>
    <property type="match status" value="1"/>
</dbReference>
<dbReference type="Proteomes" id="UP000549882">
    <property type="component" value="Unassembled WGS sequence"/>
</dbReference>
<dbReference type="InterPro" id="IPR016160">
    <property type="entry name" value="Ald_DH_CS_CYS"/>
</dbReference>
<dbReference type="FunFam" id="3.40.605.10:FF:000007">
    <property type="entry name" value="NAD/NADP-dependent betaine aldehyde dehydrogenase"/>
    <property type="match status" value="1"/>
</dbReference>
<dbReference type="CDD" id="cd07138">
    <property type="entry name" value="ALDH_CddD_SSP0762"/>
    <property type="match status" value="1"/>
</dbReference>
<evidence type="ECO:0000259" key="5">
    <source>
        <dbReference type="Pfam" id="PF00171"/>
    </source>
</evidence>
<evidence type="ECO:0000256" key="3">
    <source>
        <dbReference type="ARBA" id="ARBA00024226"/>
    </source>
</evidence>
<keyword evidence="2 6" id="KW-0560">Oxidoreductase</keyword>
<dbReference type="Gene3D" id="3.40.309.10">
    <property type="entry name" value="Aldehyde Dehydrogenase, Chain A, domain 2"/>
    <property type="match status" value="1"/>
</dbReference>
<name>A0A7W8XTL1_9HYPH</name>
<dbReference type="InterPro" id="IPR016163">
    <property type="entry name" value="Ald_DH_C"/>
</dbReference>
<dbReference type="EMBL" id="JACHBI010000008">
    <property type="protein sequence ID" value="MBB5575368.1"/>
    <property type="molecule type" value="Genomic_DNA"/>
</dbReference>
<dbReference type="EC" id="1.2.1.3" evidence="3"/>
<dbReference type="SUPFAM" id="SSF53720">
    <property type="entry name" value="ALDH-like"/>
    <property type="match status" value="1"/>
</dbReference>
<feature type="domain" description="Aldehyde dehydrogenase" evidence="5">
    <location>
        <begin position="13"/>
        <end position="467"/>
    </location>
</feature>
<dbReference type="PANTHER" id="PTHR42804">
    <property type="entry name" value="ALDEHYDE DEHYDROGENASE"/>
    <property type="match status" value="1"/>
</dbReference>
<sequence length="481" mass="50601">MKQAHKFYIGGDWVDPTLLSTREVIDPSTEQPIGTIAIGSAADAHKAIAAARSAFASFSQTTKEERLALLKRILAILKRRNDEIGDVVSREMGAPLLMARAEQAALGAIHFEQTIKACETFAFEYMQGSTRIVHEPVGVVAMITPWNWPINQIACKVAPALATGCTMVLKPSEIAPFNAVIFAEIMDEAGVPAGVFNLVQGDGPTVGTILASHPDVDMVSFTGSTRAGIAVAQAAAPTVKRVHQELGGKSPNIILRSADFAAAVSAGARRCFGNSGQSCNAPTRMLVPAERMDEASAIAAREAAMLVVGPPSDARTNLGPVASVAQFEKIQALIAAGIAEGAELVAGGLGRPSHLNAGYYISPTIFARVTNSMTIAREEIFGPVLSIIGYQTEDEAVAIANDTPYGLAAYIQGDPLEARSVACSLRAGTVRLNQSAWDGAAPFGGYKQSGNGREYGKFGLHEFTEIKGIVGFTSDEGVTKT</sequence>